<name>A0A8S1PS50_9CILI</name>
<dbReference type="GO" id="GO:1990904">
    <property type="term" value="C:ribonucleoprotein complex"/>
    <property type="evidence" value="ECO:0007669"/>
    <property type="project" value="TreeGrafter"/>
</dbReference>
<dbReference type="OrthoDB" id="364892at2759"/>
<dbReference type="FunFam" id="3.30.70.870:FF:000002">
    <property type="entry name" value="Translation elongation factor 2"/>
    <property type="match status" value="1"/>
</dbReference>
<gene>
    <name evidence="8" type="ORF">PSON_ATCC_30995.1.T0850222</name>
</gene>
<keyword evidence="9" id="KW-1185">Reference proteome</keyword>
<dbReference type="PANTHER" id="PTHR42908">
    <property type="entry name" value="TRANSLATION ELONGATION FACTOR-RELATED"/>
    <property type="match status" value="1"/>
</dbReference>
<evidence type="ECO:0000256" key="1">
    <source>
        <dbReference type="ARBA" id="ARBA00004496"/>
    </source>
</evidence>
<dbReference type="AlphaFoldDB" id="A0A8S1PS50"/>
<evidence type="ECO:0000313" key="9">
    <source>
        <dbReference type="Proteomes" id="UP000692954"/>
    </source>
</evidence>
<evidence type="ECO:0000256" key="6">
    <source>
        <dbReference type="ARBA" id="ARBA00023134"/>
    </source>
</evidence>
<evidence type="ECO:0000313" key="8">
    <source>
        <dbReference type="EMBL" id="CAD8105995.1"/>
    </source>
</evidence>
<dbReference type="GO" id="GO:0005829">
    <property type="term" value="C:cytosol"/>
    <property type="evidence" value="ECO:0007669"/>
    <property type="project" value="TreeGrafter"/>
</dbReference>
<comment type="subcellular location">
    <subcellularLocation>
        <location evidence="1">Cytoplasm</location>
    </subcellularLocation>
</comment>
<proteinExistence type="predicted"/>
<keyword evidence="3" id="KW-0547">Nucleotide-binding</keyword>
<dbReference type="Proteomes" id="UP000692954">
    <property type="component" value="Unassembled WGS sequence"/>
</dbReference>
<comment type="caution">
    <text evidence="8">The sequence shown here is derived from an EMBL/GenBank/DDBJ whole genome shotgun (WGS) entry which is preliminary data.</text>
</comment>
<keyword evidence="4" id="KW-0251">Elongation factor</keyword>
<dbReference type="FunFam" id="3.90.1430.10:FF:000003">
    <property type="entry name" value="Elongation factor 2"/>
    <property type="match status" value="2"/>
</dbReference>
<dbReference type="CDD" id="cd01681">
    <property type="entry name" value="aeEF2_snRNP_like_IV"/>
    <property type="match status" value="1"/>
</dbReference>
<dbReference type="GO" id="GO:0043022">
    <property type="term" value="F:ribosome binding"/>
    <property type="evidence" value="ECO:0007669"/>
    <property type="project" value="TreeGrafter"/>
</dbReference>
<keyword evidence="2" id="KW-0963">Cytoplasm</keyword>
<dbReference type="GO" id="GO:0003746">
    <property type="term" value="F:translation elongation factor activity"/>
    <property type="evidence" value="ECO:0007669"/>
    <property type="project" value="UniProtKB-KW"/>
</dbReference>
<organism evidence="8 9">
    <name type="scientific">Paramecium sonneborni</name>
    <dbReference type="NCBI Taxonomy" id="65129"/>
    <lineage>
        <taxon>Eukaryota</taxon>
        <taxon>Sar</taxon>
        <taxon>Alveolata</taxon>
        <taxon>Ciliophora</taxon>
        <taxon>Intramacronucleata</taxon>
        <taxon>Oligohymenophorea</taxon>
        <taxon>Peniculida</taxon>
        <taxon>Parameciidae</taxon>
        <taxon>Paramecium</taxon>
    </lineage>
</organism>
<feature type="domain" description="Tr-type G" evidence="7">
    <location>
        <begin position="17"/>
        <end position="328"/>
    </location>
</feature>
<sequence length="1248" mass="141868">MANITYNQLLEQMENQSNIRNISVISQIDHGKQTLIDRMLRRAGINLMDQSREEIMINKCANLSLYYQYDRQLNGTNESFILNLIDPPQIPNLCSDSILGLRISDGVLIVVDYVEGVCTQIQSTLQLIMKEKIKPVLMINKLDRAILELQQDGETIYQSLVEIIERINVILYTYQQDDMVDLLIKPEEGRVSFGSGKEGWAFTCCQFSELYASKFNTESKKLQEKFWGDNYFETETKCWKKDNNSNTGKELKRAFVAFILDPICKIVKAIMDGNIEVVKKMLNSLKIELNEEESNLVGKSLLQAVMSKWLNVADNLIQMIILHLPSPKQAQKYRTSYLYEGSQINDVAQSIRDCNPKGPLVIFISNILYVGREKSIAFGRIFSGTIKLDQKIRIMGPNFKPSSKEDMFIRQIGRVVLMTSKRIGCIESDIPCGNLIGLIGDQQMENQSNIRNISVISQIDHGKQTLIDRMLRRAGINLMDQSREEIMINKCANLSLYYQYDRQLNGTNESFILNLIDPPQIPNLCSDSILGLRISDGVLIVVDYVEGVCTQIQSTLQLIMKEKIKPVLMINKLDRAILELQQDGETIYQSLVEIIERINVILYTYQQDDMVDLLIKPEEGRVSFGSGKEGWAFTCCQFSELYASKFNTESKKLQEKFWGDNYFETETKCWKKDNNSNTGKELKRAFVAFILDPICKIVKAIMDGNIEVVKKMLNSLKIELNEEESNLVGKSLLQAVMSKWLNVADNLIQMIILHLPSPKQAQKYRTSYLYEGSQINDVAQSIRDCNPKGPLVIFISNILYVGREKSIAFGRIFSGTIKLDQKIRIMGPNFKPSSKEDMFIRQIGRVVLMTSKRIGCIESDIPCGNLIGLIGDCHMLTHSSTISDHPECHLIRSIKCYVSPVVKVSVQTKKPQDLPKLLERLRLLAQTNQMIEYSVEDSGQHFIGGRSDLDIEIALNELQTYLNGVEIIKSDPIVIYKETITSHSKVVCMAQSTQNQNDRLYAQAVPVNENLQIAIEKGLITNNYRSRANILINEYDWNKDDALKIWAFGPDDISPNILCNHSTAVEYMNEIRESMEFAWQISTKEGALCSENLRGVRVNILDCVLQADTIQRGGPQIIQTARRLYSVCELTADPRLQEPILLTEVSVPNQVTAGVYQCLSMRQGIIIEEEQIIGTQLTRIKSYLPVTQSFGFATQLRVLTQGQAYPTCQFDHWAIINSDPFELGSSTKQLVQSIRKRKGLEIQLPNQE</sequence>
<accession>A0A8S1PS50</accession>
<dbReference type="Pfam" id="PF03764">
    <property type="entry name" value="EFG_IV"/>
    <property type="match status" value="1"/>
</dbReference>
<dbReference type="GO" id="GO:0003924">
    <property type="term" value="F:GTPase activity"/>
    <property type="evidence" value="ECO:0007669"/>
    <property type="project" value="InterPro"/>
</dbReference>
<dbReference type="EMBL" id="CAJJDN010000085">
    <property type="protein sequence ID" value="CAD8105995.1"/>
    <property type="molecule type" value="Genomic_DNA"/>
</dbReference>
<dbReference type="InterPro" id="IPR005517">
    <property type="entry name" value="Transl_elong_EFG/EF2_IV"/>
</dbReference>
<protein>
    <recommendedName>
        <fullName evidence="7">Tr-type G domain-containing protein</fullName>
    </recommendedName>
</protein>
<dbReference type="Pfam" id="PF00679">
    <property type="entry name" value="EFG_C"/>
    <property type="match status" value="1"/>
</dbReference>
<feature type="domain" description="Tr-type G" evidence="7">
    <location>
        <begin position="448"/>
        <end position="759"/>
    </location>
</feature>
<evidence type="ECO:0000256" key="5">
    <source>
        <dbReference type="ARBA" id="ARBA00022917"/>
    </source>
</evidence>
<keyword evidence="6" id="KW-0342">GTP-binding</keyword>
<dbReference type="PROSITE" id="PS51722">
    <property type="entry name" value="G_TR_2"/>
    <property type="match status" value="2"/>
</dbReference>
<dbReference type="SMART" id="SM00838">
    <property type="entry name" value="EFG_C"/>
    <property type="match status" value="1"/>
</dbReference>
<dbReference type="PANTHER" id="PTHR42908:SF10">
    <property type="entry name" value="EUKARYOTIC TRANSLATION ELONGATION FACTOR 2"/>
    <property type="match status" value="1"/>
</dbReference>
<dbReference type="GO" id="GO:0005525">
    <property type="term" value="F:GTP binding"/>
    <property type="evidence" value="ECO:0007669"/>
    <property type="project" value="UniProtKB-KW"/>
</dbReference>
<evidence type="ECO:0000259" key="7">
    <source>
        <dbReference type="PROSITE" id="PS51722"/>
    </source>
</evidence>
<dbReference type="SMART" id="SM00889">
    <property type="entry name" value="EFG_IV"/>
    <property type="match status" value="1"/>
</dbReference>
<dbReference type="Pfam" id="PF00009">
    <property type="entry name" value="GTP_EFTU"/>
    <property type="match status" value="2"/>
</dbReference>
<keyword evidence="5" id="KW-0648">Protein biosynthesis</keyword>
<evidence type="ECO:0000256" key="2">
    <source>
        <dbReference type="ARBA" id="ARBA00022490"/>
    </source>
</evidence>
<dbReference type="InterPro" id="IPR000795">
    <property type="entry name" value="T_Tr_GTP-bd_dom"/>
</dbReference>
<evidence type="ECO:0000256" key="3">
    <source>
        <dbReference type="ARBA" id="ARBA00022741"/>
    </source>
</evidence>
<reference evidence="8" key="1">
    <citation type="submission" date="2021-01" db="EMBL/GenBank/DDBJ databases">
        <authorList>
            <consortium name="Genoscope - CEA"/>
            <person name="William W."/>
        </authorList>
    </citation>
    <scope>NUCLEOTIDE SEQUENCE</scope>
</reference>
<evidence type="ECO:0000256" key="4">
    <source>
        <dbReference type="ARBA" id="ARBA00022768"/>
    </source>
</evidence>
<dbReference type="InterPro" id="IPR000640">
    <property type="entry name" value="EFG_V-like"/>
</dbReference>